<dbReference type="RefSeq" id="WP_215188073.1">
    <property type="nucleotide sequence ID" value="NZ_JAUSWC010000031.1"/>
</dbReference>
<evidence type="ECO:0000256" key="1">
    <source>
        <dbReference type="SAM" id="MobiDB-lite"/>
    </source>
</evidence>
<feature type="compositionally biased region" description="Low complexity" evidence="1">
    <location>
        <begin position="1"/>
        <end position="16"/>
    </location>
</feature>
<reference evidence="2 3" key="1">
    <citation type="submission" date="2023-07" db="EMBL/GenBank/DDBJ databases">
        <title>Genomic Encyclopedia of Type Strains, Phase IV (KMG-IV): sequencing the most valuable type-strain genomes for metagenomic binning, comparative biology and taxonomic classification.</title>
        <authorList>
            <person name="Goeker M."/>
        </authorList>
    </citation>
    <scope>NUCLEOTIDE SEQUENCE [LARGE SCALE GENOMIC DNA]</scope>
    <source>
        <strain evidence="2 3">DSM 40573</strain>
    </source>
</reference>
<dbReference type="EMBL" id="JAUSWC010000031">
    <property type="protein sequence ID" value="MDQ0491277.1"/>
    <property type="molecule type" value="Genomic_DNA"/>
</dbReference>
<comment type="caution">
    <text evidence="2">The sequence shown here is derived from an EMBL/GenBank/DDBJ whole genome shotgun (WGS) entry which is preliminary data.</text>
</comment>
<feature type="region of interest" description="Disordered" evidence="1">
    <location>
        <begin position="1"/>
        <end position="25"/>
    </location>
</feature>
<sequence>MSTQQQHDQQPTQAPALQPSPDTRREFAKKGTLTVVGALVSGATRAVVAHLLTGNE</sequence>
<accession>A0ABU0KTH4</accession>
<evidence type="ECO:0000313" key="2">
    <source>
        <dbReference type="EMBL" id="MDQ0491277.1"/>
    </source>
</evidence>
<dbReference type="Proteomes" id="UP001236795">
    <property type="component" value="Unassembled WGS sequence"/>
</dbReference>
<proteinExistence type="predicted"/>
<gene>
    <name evidence="2" type="ORF">QO019_006174</name>
</gene>
<keyword evidence="3" id="KW-1185">Reference proteome</keyword>
<organism evidence="2 3">
    <name type="scientific">Streptomyces thermodiastaticus</name>
    <dbReference type="NCBI Taxonomy" id="44061"/>
    <lineage>
        <taxon>Bacteria</taxon>
        <taxon>Bacillati</taxon>
        <taxon>Actinomycetota</taxon>
        <taxon>Actinomycetes</taxon>
        <taxon>Kitasatosporales</taxon>
        <taxon>Streptomycetaceae</taxon>
        <taxon>Streptomyces</taxon>
    </lineage>
</organism>
<name>A0ABU0KTH4_9ACTN</name>
<protein>
    <submittedName>
        <fullName evidence="2">Uncharacterized protein</fullName>
    </submittedName>
</protein>
<evidence type="ECO:0000313" key="3">
    <source>
        <dbReference type="Proteomes" id="UP001236795"/>
    </source>
</evidence>